<comment type="similarity">
    <text evidence="3">Belongs to the GGA protein family.</text>
</comment>
<dbReference type="AlphaFoldDB" id="A0A9N7Z4L6"/>
<dbReference type="GO" id="GO:0034394">
    <property type="term" value="P:protein localization to cell surface"/>
    <property type="evidence" value="ECO:0007669"/>
    <property type="project" value="TreeGrafter"/>
</dbReference>
<dbReference type="SMART" id="SM00288">
    <property type="entry name" value="VHS"/>
    <property type="match status" value="1"/>
</dbReference>
<evidence type="ECO:0000256" key="1">
    <source>
        <dbReference type="ARBA" id="ARBA00004150"/>
    </source>
</evidence>
<dbReference type="SUPFAM" id="SSF48464">
    <property type="entry name" value="ENTH/VHS domain"/>
    <property type="match status" value="1"/>
</dbReference>
<dbReference type="Pfam" id="PF18308">
    <property type="entry name" value="GGA_N-GAT"/>
    <property type="match status" value="1"/>
</dbReference>
<feature type="region of interest" description="Disordered" evidence="7">
    <location>
        <begin position="332"/>
        <end position="354"/>
    </location>
</feature>
<evidence type="ECO:0000256" key="6">
    <source>
        <dbReference type="ARBA" id="ARBA00022927"/>
    </source>
</evidence>
<dbReference type="Gene3D" id="1.25.40.90">
    <property type="match status" value="1"/>
</dbReference>
<keyword evidence="6" id="KW-0653">Protein transport</keyword>
<keyword evidence="5" id="KW-0832">Ubl conjugation</keyword>
<dbReference type="EMBL" id="CADEAL010004033">
    <property type="protein sequence ID" value="CAB1449926.1"/>
    <property type="molecule type" value="Genomic_DNA"/>
</dbReference>
<keyword evidence="11" id="KW-1185">Reference proteome</keyword>
<dbReference type="FunFam" id="1.20.5.170:FF:000023">
    <property type="entry name" value="ADP-ribosylation factor-binding protein GGA3 isoform X1"/>
    <property type="match status" value="1"/>
</dbReference>
<dbReference type="GO" id="GO:0005769">
    <property type="term" value="C:early endosome"/>
    <property type="evidence" value="ECO:0007669"/>
    <property type="project" value="UniProtKB-SubCell"/>
</dbReference>
<keyword evidence="4" id="KW-0813">Transport</keyword>
<evidence type="ECO:0000256" key="2">
    <source>
        <dbReference type="ARBA" id="ARBA00004412"/>
    </source>
</evidence>
<name>A0A9N7Z4L6_PLEPL</name>
<comment type="subcellular location">
    <subcellularLocation>
        <location evidence="2">Early endosome</location>
    </subcellularLocation>
    <subcellularLocation>
        <location evidence="1">Golgi apparatus</location>
        <location evidence="1">trans-Golgi network membrane</location>
        <topology evidence="1">Peripheral membrane protein</topology>
    </subcellularLocation>
</comment>
<organism evidence="10 11">
    <name type="scientific">Pleuronectes platessa</name>
    <name type="common">European plaice</name>
    <dbReference type="NCBI Taxonomy" id="8262"/>
    <lineage>
        <taxon>Eukaryota</taxon>
        <taxon>Metazoa</taxon>
        <taxon>Chordata</taxon>
        <taxon>Craniata</taxon>
        <taxon>Vertebrata</taxon>
        <taxon>Euteleostomi</taxon>
        <taxon>Actinopterygii</taxon>
        <taxon>Neopterygii</taxon>
        <taxon>Teleostei</taxon>
        <taxon>Neoteleostei</taxon>
        <taxon>Acanthomorphata</taxon>
        <taxon>Carangaria</taxon>
        <taxon>Pleuronectiformes</taxon>
        <taxon>Pleuronectoidei</taxon>
        <taxon>Pleuronectidae</taxon>
        <taxon>Pleuronectes</taxon>
    </lineage>
</organism>
<dbReference type="InterPro" id="IPR038425">
    <property type="entry name" value="GAT_sf"/>
</dbReference>
<dbReference type="InterPro" id="IPR008942">
    <property type="entry name" value="ENTH_VHS"/>
</dbReference>
<dbReference type="InterPro" id="IPR002014">
    <property type="entry name" value="VHS_dom"/>
</dbReference>
<dbReference type="SUPFAM" id="SSF89009">
    <property type="entry name" value="GAT-like domain"/>
    <property type="match status" value="1"/>
</dbReference>
<dbReference type="InterPro" id="IPR027422">
    <property type="entry name" value="GGA1-3"/>
</dbReference>
<dbReference type="PROSITE" id="PS50179">
    <property type="entry name" value="VHS"/>
    <property type="match status" value="1"/>
</dbReference>
<evidence type="ECO:0000256" key="3">
    <source>
        <dbReference type="ARBA" id="ARBA00008099"/>
    </source>
</evidence>
<dbReference type="PANTHER" id="PTHR45905">
    <property type="entry name" value="GOLGI-LOCALIZED, GAMMA-ADAPTIN EAR CONTAINING, ARF BINDING PROTEIN"/>
    <property type="match status" value="1"/>
</dbReference>
<dbReference type="FunFam" id="1.25.40.90:FF:000011">
    <property type="entry name" value="ADP-ribosylation factor-binding protein GGA3 isoform X1"/>
    <property type="match status" value="1"/>
</dbReference>
<feature type="domain" description="GAT" evidence="9">
    <location>
        <begin position="171"/>
        <end position="298"/>
    </location>
</feature>
<evidence type="ECO:0000259" key="9">
    <source>
        <dbReference type="PROSITE" id="PS50909"/>
    </source>
</evidence>
<dbReference type="InterPro" id="IPR041198">
    <property type="entry name" value="GGA_N-GAT"/>
</dbReference>
<evidence type="ECO:0000256" key="5">
    <source>
        <dbReference type="ARBA" id="ARBA00022843"/>
    </source>
</evidence>
<dbReference type="CDD" id="cd14239">
    <property type="entry name" value="GAT_GGA1_GGA2"/>
    <property type="match status" value="1"/>
</dbReference>
<evidence type="ECO:0000259" key="8">
    <source>
        <dbReference type="PROSITE" id="PS50179"/>
    </source>
</evidence>
<proteinExistence type="inferred from homology"/>
<dbReference type="Pfam" id="PF03127">
    <property type="entry name" value="GAT"/>
    <property type="match status" value="1"/>
</dbReference>
<dbReference type="PANTHER" id="PTHR45905:SF4">
    <property type="entry name" value="ADP-RIBOSYLATION FACTOR-BINDING PROTEIN GGA1"/>
    <property type="match status" value="1"/>
</dbReference>
<dbReference type="GO" id="GO:0006893">
    <property type="term" value="P:Golgi to plasma membrane transport"/>
    <property type="evidence" value="ECO:0007669"/>
    <property type="project" value="TreeGrafter"/>
</dbReference>
<dbReference type="Gene3D" id="1.20.5.170">
    <property type="match status" value="1"/>
</dbReference>
<dbReference type="InterPro" id="IPR004152">
    <property type="entry name" value="GAT_dom"/>
</dbReference>
<dbReference type="Proteomes" id="UP001153269">
    <property type="component" value="Unassembled WGS sequence"/>
</dbReference>
<dbReference type="Gene3D" id="1.20.58.160">
    <property type="match status" value="1"/>
</dbReference>
<reference evidence="10" key="1">
    <citation type="submission" date="2020-03" db="EMBL/GenBank/DDBJ databases">
        <authorList>
            <person name="Weist P."/>
        </authorList>
    </citation>
    <scope>NUCLEOTIDE SEQUENCE</scope>
</reference>
<evidence type="ECO:0000256" key="7">
    <source>
        <dbReference type="SAM" id="MobiDB-lite"/>
    </source>
</evidence>
<feature type="domain" description="VHS" evidence="8">
    <location>
        <begin position="17"/>
        <end position="147"/>
    </location>
</feature>
<evidence type="ECO:0000256" key="4">
    <source>
        <dbReference type="ARBA" id="ARBA00022448"/>
    </source>
</evidence>
<feature type="compositionally biased region" description="Basic and acidic residues" evidence="7">
    <location>
        <begin position="298"/>
        <end position="312"/>
    </location>
</feature>
<evidence type="ECO:0000313" key="10">
    <source>
        <dbReference type="EMBL" id="CAB1449926.1"/>
    </source>
</evidence>
<dbReference type="GO" id="GO:0031267">
    <property type="term" value="F:small GTPase binding"/>
    <property type="evidence" value="ECO:0007669"/>
    <property type="project" value="InterPro"/>
</dbReference>
<comment type="caution">
    <text evidence="10">The sequence shown here is derived from an EMBL/GenBank/DDBJ whole genome shotgun (WGS) entry which is preliminary data.</text>
</comment>
<feature type="region of interest" description="Disordered" evidence="7">
    <location>
        <begin position="297"/>
        <end position="320"/>
    </location>
</feature>
<evidence type="ECO:0000313" key="11">
    <source>
        <dbReference type="Proteomes" id="UP001153269"/>
    </source>
</evidence>
<dbReference type="Pfam" id="PF00790">
    <property type="entry name" value="VHS"/>
    <property type="match status" value="1"/>
</dbReference>
<dbReference type="GO" id="GO:0005802">
    <property type="term" value="C:trans-Golgi network"/>
    <property type="evidence" value="ECO:0007669"/>
    <property type="project" value="InterPro"/>
</dbReference>
<dbReference type="PROSITE" id="PS50909">
    <property type="entry name" value="GAT"/>
    <property type="match status" value="1"/>
</dbReference>
<sequence>MAAPPDAETLESRINTATNPLNKDTDWSSIQAFCDQLNNDSKGPQLATRLLAHKVQSPQEWEAMQALLVLETCMKSCGKRFHSEVGKFRFLNELIKVVSPKYLGSRSPEPVKNKVLELIYSWTLGLPDEGKITDAYQMLKKQGIIKQDPELPPDKLLNLPPPRPKNPIFEDEEKSKTLARLLNSSHPDDLKAANNLIKEMVQEDQKRAEKVSKRVNAIQEVKESGALLTQLLQDYDSTASDPSNAELVQDLYQRCEKMRPTLFRLASDTEDNDEALAEILQANDSLTHVINLYKQQVKGRDSKRQQHVKHSETNSPARSVRIGHVAPVASFLPRVSHSDRRLHRPPTGDGDESP</sequence>
<gene>
    <name evidence="10" type="ORF">PLEPLA_LOCUS37612</name>
</gene>
<dbReference type="GO" id="GO:0006886">
    <property type="term" value="P:intracellular protein transport"/>
    <property type="evidence" value="ECO:0007669"/>
    <property type="project" value="InterPro"/>
</dbReference>
<dbReference type="GO" id="GO:0043130">
    <property type="term" value="F:ubiquitin binding"/>
    <property type="evidence" value="ECO:0007669"/>
    <property type="project" value="InterPro"/>
</dbReference>
<dbReference type="GO" id="GO:0035091">
    <property type="term" value="F:phosphatidylinositol binding"/>
    <property type="evidence" value="ECO:0007669"/>
    <property type="project" value="InterPro"/>
</dbReference>
<protein>
    <submittedName>
        <fullName evidence="10">Uncharacterized protein</fullName>
    </submittedName>
</protein>
<accession>A0A9N7Z4L6</accession>